<protein>
    <recommendedName>
        <fullName evidence="2">2EXR domain-containing protein</fullName>
    </recommendedName>
</protein>
<sequence>MATLNNSSQGALGMLGKVPPEIRCMIYEQALPRRILRVYRDGDNEHIFTELLAAPNLALVCRDAWYFCLKQYSQIALTPVWDQDKWHPRNMPRITDSQITWYNPSIDTLFVDILMSDTRMRRREPEAGSAAKGDQGETVAGWEVLENECFGNMVEGLGPIIQPLKKILFAAEMGVWRNQGWTQQVASITQVNRAKCPGSSQRSVKCEPLSLSRLVYSKKDDKLVPAKDGSILRQLLDMRLPGGEKKSASPPQGAGRETDGNDPTLLGRGLYDGGRRK</sequence>
<feature type="region of interest" description="Disordered" evidence="1">
    <location>
        <begin position="238"/>
        <end position="277"/>
    </location>
</feature>
<dbReference type="EMBL" id="JAQQWL010000001">
    <property type="protein sequence ID" value="KAK8090508.1"/>
    <property type="molecule type" value="Genomic_DNA"/>
</dbReference>
<comment type="caution">
    <text evidence="3">The sequence shown here is derived from an EMBL/GenBank/DDBJ whole genome shotgun (WGS) entry which is preliminary data.</text>
</comment>
<dbReference type="Pfam" id="PF20150">
    <property type="entry name" value="2EXR"/>
    <property type="match status" value="1"/>
</dbReference>
<gene>
    <name evidence="3" type="ORF">PG994_000013</name>
</gene>
<organism evidence="3 4">
    <name type="scientific">Apiospora phragmitis</name>
    <dbReference type="NCBI Taxonomy" id="2905665"/>
    <lineage>
        <taxon>Eukaryota</taxon>
        <taxon>Fungi</taxon>
        <taxon>Dikarya</taxon>
        <taxon>Ascomycota</taxon>
        <taxon>Pezizomycotina</taxon>
        <taxon>Sordariomycetes</taxon>
        <taxon>Xylariomycetidae</taxon>
        <taxon>Amphisphaeriales</taxon>
        <taxon>Apiosporaceae</taxon>
        <taxon>Apiospora</taxon>
    </lineage>
</organism>
<evidence type="ECO:0000259" key="2">
    <source>
        <dbReference type="Pfam" id="PF20150"/>
    </source>
</evidence>
<keyword evidence="4" id="KW-1185">Reference proteome</keyword>
<evidence type="ECO:0000313" key="3">
    <source>
        <dbReference type="EMBL" id="KAK8090508.1"/>
    </source>
</evidence>
<dbReference type="Proteomes" id="UP001480595">
    <property type="component" value="Unassembled WGS sequence"/>
</dbReference>
<reference evidence="3 4" key="1">
    <citation type="submission" date="2023-01" db="EMBL/GenBank/DDBJ databases">
        <title>Analysis of 21 Apiospora genomes using comparative genomics revels a genus with tremendous synthesis potential of carbohydrate active enzymes and secondary metabolites.</title>
        <authorList>
            <person name="Sorensen T."/>
        </authorList>
    </citation>
    <scope>NUCLEOTIDE SEQUENCE [LARGE SCALE GENOMIC DNA]</scope>
    <source>
        <strain evidence="3 4">CBS 135458</strain>
    </source>
</reference>
<proteinExistence type="predicted"/>
<feature type="domain" description="2EXR" evidence="2">
    <location>
        <begin position="17"/>
        <end position="109"/>
    </location>
</feature>
<dbReference type="GeneID" id="92084485"/>
<dbReference type="RefSeq" id="XP_066722054.1">
    <property type="nucleotide sequence ID" value="XM_066851422.1"/>
</dbReference>
<evidence type="ECO:0000313" key="4">
    <source>
        <dbReference type="Proteomes" id="UP001480595"/>
    </source>
</evidence>
<name>A0ABR1X535_9PEZI</name>
<accession>A0ABR1X535</accession>
<dbReference type="InterPro" id="IPR045518">
    <property type="entry name" value="2EXR"/>
</dbReference>
<evidence type="ECO:0000256" key="1">
    <source>
        <dbReference type="SAM" id="MobiDB-lite"/>
    </source>
</evidence>